<dbReference type="Proteomes" id="UP001062846">
    <property type="component" value="Chromosome 8"/>
</dbReference>
<proteinExistence type="predicted"/>
<evidence type="ECO:0000313" key="1">
    <source>
        <dbReference type="EMBL" id="KAI8543636.1"/>
    </source>
</evidence>
<reference evidence="1" key="1">
    <citation type="submission" date="2022-02" db="EMBL/GenBank/DDBJ databases">
        <title>Plant Genome Project.</title>
        <authorList>
            <person name="Zhang R.-G."/>
        </authorList>
    </citation>
    <scope>NUCLEOTIDE SEQUENCE</scope>
    <source>
        <strain evidence="1">AT1</strain>
    </source>
</reference>
<dbReference type="EMBL" id="CM046395">
    <property type="protein sequence ID" value="KAI8543636.1"/>
    <property type="molecule type" value="Genomic_DNA"/>
</dbReference>
<name>A0ACC0MST6_RHOML</name>
<evidence type="ECO:0000313" key="2">
    <source>
        <dbReference type="Proteomes" id="UP001062846"/>
    </source>
</evidence>
<sequence length="184" mass="21886">MENSISNKQLCPEFSVEEFEPPKVEIFSWMAIQERIATRSVLLNRNMISEIQLALCPLCSENVETPQHLLLRRVSWEVWSNILDWWKIQWVCPFSLVELALWWFENGFRKLEKCIWEVCFFATLWSIWIARNGVIFNNGSALAWEVMDLIKTRVAMWMKAKFDIKVYTVKDFKGYLDGIRKVKL</sequence>
<accession>A0ACC0MST6</accession>
<keyword evidence="2" id="KW-1185">Reference proteome</keyword>
<comment type="caution">
    <text evidence="1">The sequence shown here is derived from an EMBL/GenBank/DDBJ whole genome shotgun (WGS) entry which is preliminary data.</text>
</comment>
<protein>
    <submittedName>
        <fullName evidence="1">Uncharacterized protein</fullName>
    </submittedName>
</protein>
<organism evidence="1 2">
    <name type="scientific">Rhododendron molle</name>
    <name type="common">Chinese azalea</name>
    <name type="synonym">Azalea mollis</name>
    <dbReference type="NCBI Taxonomy" id="49168"/>
    <lineage>
        <taxon>Eukaryota</taxon>
        <taxon>Viridiplantae</taxon>
        <taxon>Streptophyta</taxon>
        <taxon>Embryophyta</taxon>
        <taxon>Tracheophyta</taxon>
        <taxon>Spermatophyta</taxon>
        <taxon>Magnoliopsida</taxon>
        <taxon>eudicotyledons</taxon>
        <taxon>Gunneridae</taxon>
        <taxon>Pentapetalae</taxon>
        <taxon>asterids</taxon>
        <taxon>Ericales</taxon>
        <taxon>Ericaceae</taxon>
        <taxon>Ericoideae</taxon>
        <taxon>Rhodoreae</taxon>
        <taxon>Rhododendron</taxon>
    </lineage>
</organism>
<gene>
    <name evidence="1" type="ORF">RHMOL_Rhmol08G0234000</name>
</gene>